<sequence length="187" mass="20240">MLQDTLARMLGLLKGMAQVGTLPVTSDALQNRVGGQTPDPMAERVKRFAKGLIILIRLEVSQVATSDVPFHNMGFEQREGKRTRHSDDYAGAQPRSRGYLGRGYHSQSSKLIHAAIPASEVGYAGYISLSLVHTPQGSFSRPVGCGGHSGHLGSSHQPTSRKGCFECGDMGHFVRDYLMTRRGGLTS</sequence>
<evidence type="ECO:0008006" key="4">
    <source>
        <dbReference type="Google" id="ProtNLM"/>
    </source>
</evidence>
<proteinExistence type="predicted"/>
<organism evidence="2 3">
    <name type="scientific">Solanum commersonii</name>
    <name type="common">Commerson's wild potato</name>
    <name type="synonym">Commerson's nightshade</name>
    <dbReference type="NCBI Taxonomy" id="4109"/>
    <lineage>
        <taxon>Eukaryota</taxon>
        <taxon>Viridiplantae</taxon>
        <taxon>Streptophyta</taxon>
        <taxon>Embryophyta</taxon>
        <taxon>Tracheophyta</taxon>
        <taxon>Spermatophyta</taxon>
        <taxon>Magnoliopsida</taxon>
        <taxon>eudicotyledons</taxon>
        <taxon>Gunneridae</taxon>
        <taxon>Pentapetalae</taxon>
        <taxon>asterids</taxon>
        <taxon>lamiids</taxon>
        <taxon>Solanales</taxon>
        <taxon>Solanaceae</taxon>
        <taxon>Solanoideae</taxon>
        <taxon>Solaneae</taxon>
        <taxon>Solanum</taxon>
    </lineage>
</organism>
<protein>
    <recommendedName>
        <fullName evidence="4">CCHC-type domain-containing protein</fullName>
    </recommendedName>
</protein>
<keyword evidence="3" id="KW-1185">Reference proteome</keyword>
<dbReference type="Proteomes" id="UP000824120">
    <property type="component" value="Chromosome 3"/>
</dbReference>
<name>A0A9J5ZWF8_SOLCO</name>
<evidence type="ECO:0000313" key="2">
    <source>
        <dbReference type="EMBL" id="KAG5616601.1"/>
    </source>
</evidence>
<reference evidence="2 3" key="1">
    <citation type="submission" date="2020-09" db="EMBL/GenBank/DDBJ databases">
        <title>De no assembly of potato wild relative species, Solanum commersonii.</title>
        <authorList>
            <person name="Cho K."/>
        </authorList>
    </citation>
    <scope>NUCLEOTIDE SEQUENCE [LARGE SCALE GENOMIC DNA]</scope>
    <source>
        <strain evidence="2">LZ3.2</strain>
        <tissue evidence="2">Leaf</tissue>
    </source>
</reference>
<evidence type="ECO:0000256" key="1">
    <source>
        <dbReference type="SAM" id="MobiDB-lite"/>
    </source>
</evidence>
<feature type="compositionally biased region" description="Basic and acidic residues" evidence="1">
    <location>
        <begin position="78"/>
        <end position="88"/>
    </location>
</feature>
<gene>
    <name evidence="2" type="ORF">H5410_016425</name>
</gene>
<comment type="caution">
    <text evidence="2">The sequence shown here is derived from an EMBL/GenBank/DDBJ whole genome shotgun (WGS) entry which is preliminary data.</text>
</comment>
<dbReference type="OrthoDB" id="1328719at2759"/>
<accession>A0A9J5ZWF8</accession>
<feature type="non-terminal residue" evidence="2">
    <location>
        <position position="187"/>
    </location>
</feature>
<dbReference type="EMBL" id="JACXVP010000003">
    <property type="protein sequence ID" value="KAG5616601.1"/>
    <property type="molecule type" value="Genomic_DNA"/>
</dbReference>
<evidence type="ECO:0000313" key="3">
    <source>
        <dbReference type="Proteomes" id="UP000824120"/>
    </source>
</evidence>
<dbReference type="AlphaFoldDB" id="A0A9J5ZWF8"/>
<feature type="region of interest" description="Disordered" evidence="1">
    <location>
        <begin position="78"/>
        <end position="100"/>
    </location>
</feature>